<evidence type="ECO:0000313" key="3">
    <source>
        <dbReference type="Proteomes" id="UP000000719"/>
    </source>
</evidence>
<sequence>MVDLLKLIFILTVIPLAEISLLVKLSHLVGFFFTIFLVAITGFIGAFFVKQQGTKVIKDINTSLSEGRMPVNSLIDGFLIFTGGILLITPGLLTDLSGLGCVLPFSRKYIKPLIKNRLSKFIRSGRFSFSSNDNQGTKTVEIIKEEQQTKK</sequence>
<dbReference type="STRING" id="373903.Hore_06350"/>
<dbReference type="GO" id="GO:0016020">
    <property type="term" value="C:membrane"/>
    <property type="evidence" value="ECO:0007669"/>
    <property type="project" value="InterPro"/>
</dbReference>
<dbReference type="PANTHER" id="PTHR35335">
    <property type="entry name" value="UPF0716 PROTEIN FXSA"/>
    <property type="match status" value="1"/>
</dbReference>
<dbReference type="eggNOG" id="COG3030">
    <property type="taxonomic scope" value="Bacteria"/>
</dbReference>
<feature type="transmembrane region" description="Helical" evidence="1">
    <location>
        <begin position="29"/>
        <end position="49"/>
    </location>
</feature>
<dbReference type="KEGG" id="hor:Hore_06350"/>
<dbReference type="RefSeq" id="WP_012635580.1">
    <property type="nucleotide sequence ID" value="NC_011899.1"/>
</dbReference>
<evidence type="ECO:0000313" key="2">
    <source>
        <dbReference type="EMBL" id="ACL69392.1"/>
    </source>
</evidence>
<gene>
    <name evidence="2" type="ordered locus">Hore_06350</name>
</gene>
<dbReference type="AlphaFoldDB" id="B8D2G5"/>
<dbReference type="HOGENOM" id="CLU_085083_5_0_9"/>
<organism evidence="2 3">
    <name type="scientific">Halothermothrix orenii (strain H 168 / OCM 544 / DSM 9562)</name>
    <dbReference type="NCBI Taxonomy" id="373903"/>
    <lineage>
        <taxon>Bacteria</taxon>
        <taxon>Bacillati</taxon>
        <taxon>Bacillota</taxon>
        <taxon>Clostridia</taxon>
        <taxon>Halanaerobiales</taxon>
        <taxon>Halothermotrichaceae</taxon>
        <taxon>Halothermothrix</taxon>
    </lineage>
</organism>
<feature type="transmembrane region" description="Helical" evidence="1">
    <location>
        <begin position="70"/>
        <end position="93"/>
    </location>
</feature>
<proteinExistence type="predicted"/>
<evidence type="ECO:0000256" key="1">
    <source>
        <dbReference type="SAM" id="Phobius"/>
    </source>
</evidence>
<name>B8D2G5_HALOH</name>
<keyword evidence="1" id="KW-0812">Transmembrane</keyword>
<dbReference type="Proteomes" id="UP000000719">
    <property type="component" value="Chromosome"/>
</dbReference>
<accession>B8D2G5</accession>
<dbReference type="NCBIfam" id="NF008528">
    <property type="entry name" value="PRK11463.1-2"/>
    <property type="match status" value="1"/>
</dbReference>
<dbReference type="InterPro" id="IPR007313">
    <property type="entry name" value="FxsA"/>
</dbReference>
<keyword evidence="3" id="KW-1185">Reference proteome</keyword>
<dbReference type="PANTHER" id="PTHR35335:SF1">
    <property type="entry name" value="UPF0716 PROTEIN FXSA"/>
    <property type="match status" value="1"/>
</dbReference>
<keyword evidence="1" id="KW-0472">Membrane</keyword>
<protein>
    <submittedName>
        <fullName evidence="2">FxsA cytoplasmic membrane protein</fullName>
    </submittedName>
</protein>
<reference evidence="2 3" key="1">
    <citation type="journal article" date="2009" name="PLoS ONE">
        <title>Genome analysis of the anaerobic thermohalophilic bacterium Halothermothrix orenii.</title>
        <authorList>
            <person name="Mavromatis K."/>
            <person name="Ivanova N."/>
            <person name="Anderson I."/>
            <person name="Lykidis A."/>
            <person name="Hooper S.D."/>
            <person name="Sun H."/>
            <person name="Kunin V."/>
            <person name="Lapidus A."/>
            <person name="Hugenholtz P."/>
            <person name="Patel B."/>
            <person name="Kyrpides N.C."/>
        </authorList>
    </citation>
    <scope>NUCLEOTIDE SEQUENCE [LARGE SCALE GENOMIC DNA]</scope>
    <source>
        <strain evidence="3">H 168 / OCM 544 / DSM 9562</strain>
    </source>
</reference>
<dbReference type="EMBL" id="CP001098">
    <property type="protein sequence ID" value="ACL69392.1"/>
    <property type="molecule type" value="Genomic_DNA"/>
</dbReference>
<dbReference type="Pfam" id="PF04186">
    <property type="entry name" value="FxsA"/>
    <property type="match status" value="1"/>
</dbReference>
<feature type="transmembrane region" description="Helical" evidence="1">
    <location>
        <begin position="7"/>
        <end position="23"/>
    </location>
</feature>
<keyword evidence="1" id="KW-1133">Transmembrane helix</keyword>